<dbReference type="InterPro" id="IPR020456">
    <property type="entry name" value="Acylphosphatase"/>
</dbReference>
<dbReference type="SUPFAM" id="SSF54975">
    <property type="entry name" value="Acylphosphatase/BLUF domain-like"/>
    <property type="match status" value="1"/>
</dbReference>
<feature type="active site" evidence="1">
    <location>
        <position position="42"/>
    </location>
</feature>
<comment type="catalytic activity">
    <reaction evidence="1 2">
        <text>an acyl phosphate + H2O = a carboxylate + phosphate + H(+)</text>
        <dbReference type="Rhea" id="RHEA:14965"/>
        <dbReference type="ChEBI" id="CHEBI:15377"/>
        <dbReference type="ChEBI" id="CHEBI:15378"/>
        <dbReference type="ChEBI" id="CHEBI:29067"/>
        <dbReference type="ChEBI" id="CHEBI:43474"/>
        <dbReference type="ChEBI" id="CHEBI:59918"/>
        <dbReference type="EC" id="3.6.1.7"/>
    </reaction>
</comment>
<dbReference type="OrthoDB" id="6643at2157"/>
<evidence type="ECO:0000313" key="6">
    <source>
        <dbReference type="Proteomes" id="UP000033048"/>
    </source>
</evidence>
<organism evidence="5 6">
    <name type="scientific">Methanococcoides methylutens MM1</name>
    <dbReference type="NCBI Taxonomy" id="1434104"/>
    <lineage>
        <taxon>Archaea</taxon>
        <taxon>Methanobacteriati</taxon>
        <taxon>Methanobacteriota</taxon>
        <taxon>Stenosarchaea group</taxon>
        <taxon>Methanomicrobia</taxon>
        <taxon>Methanosarcinales</taxon>
        <taxon>Methanosarcinaceae</taxon>
        <taxon>Methanococcoides</taxon>
    </lineage>
</organism>
<dbReference type="GO" id="GO:0003998">
    <property type="term" value="F:acylphosphatase activity"/>
    <property type="evidence" value="ECO:0007669"/>
    <property type="project" value="UniProtKB-EC"/>
</dbReference>
<dbReference type="EC" id="3.6.1.7" evidence="1 2"/>
<dbReference type="Pfam" id="PF00708">
    <property type="entry name" value="Acylphosphatase"/>
    <property type="match status" value="1"/>
</dbReference>
<dbReference type="PROSITE" id="PS00150">
    <property type="entry name" value="ACYLPHOSPHATASE_1"/>
    <property type="match status" value="1"/>
</dbReference>
<dbReference type="HOGENOM" id="CLU_141932_2_1_2"/>
<dbReference type="InterPro" id="IPR036046">
    <property type="entry name" value="Acylphosphatase-like_dom_sf"/>
</dbReference>
<dbReference type="InterPro" id="IPR017968">
    <property type="entry name" value="Acylphosphatase_CS"/>
</dbReference>
<evidence type="ECO:0000256" key="3">
    <source>
        <dbReference type="RuleBase" id="RU004168"/>
    </source>
</evidence>
<reference evidence="5 6" key="1">
    <citation type="submission" date="2014-07" db="EMBL/GenBank/DDBJ databases">
        <title>Methanogenic archaea and the global carbon cycle.</title>
        <authorList>
            <person name="Henriksen J.R."/>
            <person name="Luke J."/>
            <person name="Reinhart S."/>
            <person name="Benedict M.N."/>
            <person name="Youngblut N.D."/>
            <person name="Metcalf M.E."/>
            <person name="Whitaker R.J."/>
            <person name="Metcalf W.W."/>
        </authorList>
    </citation>
    <scope>NUCLEOTIDE SEQUENCE [LARGE SCALE GENOMIC DNA]</scope>
    <source>
        <strain evidence="5 6">MM1</strain>
    </source>
</reference>
<keyword evidence="6" id="KW-1185">Reference proteome</keyword>
<evidence type="ECO:0000259" key="4">
    <source>
        <dbReference type="PROSITE" id="PS51160"/>
    </source>
</evidence>
<keyword evidence="1 2" id="KW-0378">Hydrolase</keyword>
<feature type="domain" description="Acylphosphatase-like" evidence="4">
    <location>
        <begin position="9"/>
        <end position="96"/>
    </location>
</feature>
<dbReference type="RefSeq" id="WP_048205891.1">
    <property type="nucleotide sequence ID" value="NZ_CP009518.1"/>
</dbReference>
<dbReference type="KEGG" id="mmet:MCMEM_1799"/>
<dbReference type="PATRIC" id="fig|1434104.5.peg.1953"/>
<dbReference type="Proteomes" id="UP000033048">
    <property type="component" value="Chromosome"/>
</dbReference>
<sequence>MSGNNDNTCAEIYVSGRVQGVYFRGFTQKVASGLGLVGYAQNLPDGRVKVIAQGEKALISELLDNLRIGPELSNVEDVGIKWIYPSDEFTEFFIKR</sequence>
<proteinExistence type="inferred from homology"/>
<evidence type="ECO:0000313" key="5">
    <source>
        <dbReference type="EMBL" id="AKB85852.1"/>
    </source>
</evidence>
<feature type="active site" evidence="1">
    <location>
        <position position="24"/>
    </location>
</feature>
<dbReference type="Gene3D" id="3.30.70.100">
    <property type="match status" value="1"/>
</dbReference>
<dbReference type="InterPro" id="IPR001792">
    <property type="entry name" value="Acylphosphatase-like_dom"/>
</dbReference>
<comment type="similarity">
    <text evidence="3">Belongs to the acylphosphatase family.</text>
</comment>
<evidence type="ECO:0000256" key="1">
    <source>
        <dbReference type="PROSITE-ProRule" id="PRU00520"/>
    </source>
</evidence>
<dbReference type="PROSITE" id="PS00151">
    <property type="entry name" value="ACYLPHOSPHATASE_2"/>
    <property type="match status" value="1"/>
</dbReference>
<dbReference type="PANTHER" id="PTHR47268">
    <property type="entry name" value="ACYLPHOSPHATASE"/>
    <property type="match status" value="1"/>
</dbReference>
<dbReference type="PANTHER" id="PTHR47268:SF4">
    <property type="entry name" value="ACYLPHOSPHATASE"/>
    <property type="match status" value="1"/>
</dbReference>
<dbReference type="GeneID" id="24894369"/>
<accession>A0A0E3STD2</accession>
<name>A0A0E3STD2_METMT</name>
<dbReference type="AlphaFoldDB" id="A0A0E3STD2"/>
<dbReference type="STRING" id="1434104.MCMEM_1799"/>
<dbReference type="EMBL" id="CP009518">
    <property type="protein sequence ID" value="AKB85852.1"/>
    <property type="molecule type" value="Genomic_DNA"/>
</dbReference>
<evidence type="ECO:0000256" key="2">
    <source>
        <dbReference type="RuleBase" id="RU000553"/>
    </source>
</evidence>
<protein>
    <recommendedName>
        <fullName evidence="1 2">Acylphosphatase</fullName>
        <ecNumber evidence="1 2">3.6.1.7</ecNumber>
    </recommendedName>
</protein>
<gene>
    <name evidence="5" type="ORF">MCMEM_1799</name>
</gene>
<dbReference type="PROSITE" id="PS51160">
    <property type="entry name" value="ACYLPHOSPHATASE_3"/>
    <property type="match status" value="1"/>
</dbReference>